<dbReference type="InParanoid" id="A0A2R6QHJ7"/>
<dbReference type="STRING" id="1590841.A0A2R6QHJ7"/>
<feature type="compositionally biased region" description="Basic and acidic residues" evidence="2">
    <location>
        <begin position="239"/>
        <end position="248"/>
    </location>
</feature>
<dbReference type="OrthoDB" id="10458650at2759"/>
<feature type="region of interest" description="Disordered" evidence="2">
    <location>
        <begin position="182"/>
        <end position="220"/>
    </location>
</feature>
<organism evidence="3 4">
    <name type="scientific">Actinidia chinensis var. chinensis</name>
    <name type="common">Chinese soft-hair kiwi</name>
    <dbReference type="NCBI Taxonomy" id="1590841"/>
    <lineage>
        <taxon>Eukaryota</taxon>
        <taxon>Viridiplantae</taxon>
        <taxon>Streptophyta</taxon>
        <taxon>Embryophyta</taxon>
        <taxon>Tracheophyta</taxon>
        <taxon>Spermatophyta</taxon>
        <taxon>Magnoliopsida</taxon>
        <taxon>eudicotyledons</taxon>
        <taxon>Gunneridae</taxon>
        <taxon>Pentapetalae</taxon>
        <taxon>asterids</taxon>
        <taxon>Ericales</taxon>
        <taxon>Actinidiaceae</taxon>
        <taxon>Actinidia</taxon>
    </lineage>
</organism>
<protein>
    <submittedName>
        <fullName evidence="3">Uncharacterized protein</fullName>
    </submittedName>
</protein>
<dbReference type="EMBL" id="NKQK01000016">
    <property type="protein sequence ID" value="PSS08090.1"/>
    <property type="molecule type" value="Genomic_DNA"/>
</dbReference>
<keyword evidence="1" id="KW-0175">Coiled coil</keyword>
<reference evidence="4" key="2">
    <citation type="journal article" date="2018" name="BMC Genomics">
        <title>A manually annotated Actinidia chinensis var. chinensis (kiwifruit) genome highlights the challenges associated with draft genomes and gene prediction in plants.</title>
        <authorList>
            <person name="Pilkington S.M."/>
            <person name="Crowhurst R."/>
            <person name="Hilario E."/>
            <person name="Nardozza S."/>
            <person name="Fraser L."/>
            <person name="Peng Y."/>
            <person name="Gunaseelan K."/>
            <person name="Simpson R."/>
            <person name="Tahir J."/>
            <person name="Deroles S.C."/>
            <person name="Templeton K."/>
            <person name="Luo Z."/>
            <person name="Davy M."/>
            <person name="Cheng C."/>
            <person name="McNeilage M."/>
            <person name="Scaglione D."/>
            <person name="Liu Y."/>
            <person name="Zhang Q."/>
            <person name="Datson P."/>
            <person name="De Silva N."/>
            <person name="Gardiner S.E."/>
            <person name="Bassett H."/>
            <person name="Chagne D."/>
            <person name="McCallum J."/>
            <person name="Dzierzon H."/>
            <person name="Deng C."/>
            <person name="Wang Y.Y."/>
            <person name="Barron L."/>
            <person name="Manako K."/>
            <person name="Bowen J."/>
            <person name="Foster T.M."/>
            <person name="Erridge Z.A."/>
            <person name="Tiffin H."/>
            <person name="Waite C.N."/>
            <person name="Davies K.M."/>
            <person name="Grierson E.P."/>
            <person name="Laing W.A."/>
            <person name="Kirk R."/>
            <person name="Chen X."/>
            <person name="Wood M."/>
            <person name="Montefiori M."/>
            <person name="Brummell D.A."/>
            <person name="Schwinn K.E."/>
            <person name="Catanach A."/>
            <person name="Fullerton C."/>
            <person name="Li D."/>
            <person name="Meiyalaghan S."/>
            <person name="Nieuwenhuizen N."/>
            <person name="Read N."/>
            <person name="Prakash R."/>
            <person name="Hunter D."/>
            <person name="Zhang H."/>
            <person name="McKenzie M."/>
            <person name="Knabel M."/>
            <person name="Harris A."/>
            <person name="Allan A.C."/>
            <person name="Gleave A."/>
            <person name="Chen A."/>
            <person name="Janssen B.J."/>
            <person name="Plunkett B."/>
            <person name="Ampomah-Dwamena C."/>
            <person name="Voogd C."/>
            <person name="Leif D."/>
            <person name="Lafferty D."/>
            <person name="Souleyre E.J.F."/>
            <person name="Varkonyi-Gasic E."/>
            <person name="Gambi F."/>
            <person name="Hanley J."/>
            <person name="Yao J.L."/>
            <person name="Cheung J."/>
            <person name="David K.M."/>
            <person name="Warren B."/>
            <person name="Marsh K."/>
            <person name="Snowden K.C."/>
            <person name="Lin-Wang K."/>
            <person name="Brian L."/>
            <person name="Martinez-Sanchez M."/>
            <person name="Wang M."/>
            <person name="Ileperuma N."/>
            <person name="Macnee N."/>
            <person name="Campin R."/>
            <person name="McAtee P."/>
            <person name="Drummond R.S.M."/>
            <person name="Espley R.V."/>
            <person name="Ireland H.S."/>
            <person name="Wu R."/>
            <person name="Atkinson R.G."/>
            <person name="Karunairetnam S."/>
            <person name="Bulley S."/>
            <person name="Chunkath S."/>
            <person name="Hanley Z."/>
            <person name="Storey R."/>
            <person name="Thrimawithana A.H."/>
            <person name="Thomson S."/>
            <person name="David C."/>
            <person name="Testolin R."/>
            <person name="Huang H."/>
            <person name="Hellens R.P."/>
            <person name="Schaffer R.J."/>
        </authorList>
    </citation>
    <scope>NUCLEOTIDE SEQUENCE [LARGE SCALE GENOMIC DNA]</scope>
    <source>
        <strain evidence="4">cv. Red5</strain>
    </source>
</reference>
<evidence type="ECO:0000256" key="2">
    <source>
        <dbReference type="SAM" id="MobiDB-lite"/>
    </source>
</evidence>
<accession>A0A2R6QHJ7</accession>
<evidence type="ECO:0000256" key="1">
    <source>
        <dbReference type="SAM" id="Coils"/>
    </source>
</evidence>
<evidence type="ECO:0000313" key="3">
    <source>
        <dbReference type="EMBL" id="PSS08090.1"/>
    </source>
</evidence>
<evidence type="ECO:0000313" key="4">
    <source>
        <dbReference type="Proteomes" id="UP000241394"/>
    </source>
</evidence>
<dbReference type="AlphaFoldDB" id="A0A2R6QHJ7"/>
<dbReference type="Proteomes" id="UP000241394">
    <property type="component" value="Chromosome LG16"/>
</dbReference>
<reference evidence="3 4" key="1">
    <citation type="submission" date="2017-07" db="EMBL/GenBank/DDBJ databases">
        <title>An improved, manually edited Actinidia chinensis var. chinensis (kiwifruit) genome highlights the challenges associated with draft genomes and gene prediction in plants.</title>
        <authorList>
            <person name="Pilkington S."/>
            <person name="Crowhurst R."/>
            <person name="Hilario E."/>
            <person name="Nardozza S."/>
            <person name="Fraser L."/>
            <person name="Peng Y."/>
            <person name="Gunaseelan K."/>
            <person name="Simpson R."/>
            <person name="Tahir J."/>
            <person name="Deroles S."/>
            <person name="Templeton K."/>
            <person name="Luo Z."/>
            <person name="Davy M."/>
            <person name="Cheng C."/>
            <person name="Mcneilage M."/>
            <person name="Scaglione D."/>
            <person name="Liu Y."/>
            <person name="Zhang Q."/>
            <person name="Datson P."/>
            <person name="De Silva N."/>
            <person name="Gardiner S."/>
            <person name="Bassett H."/>
            <person name="Chagne D."/>
            <person name="Mccallum J."/>
            <person name="Dzierzon H."/>
            <person name="Deng C."/>
            <person name="Wang Y.-Y."/>
            <person name="Barron N."/>
            <person name="Manako K."/>
            <person name="Bowen J."/>
            <person name="Foster T."/>
            <person name="Erridge Z."/>
            <person name="Tiffin H."/>
            <person name="Waite C."/>
            <person name="Davies K."/>
            <person name="Grierson E."/>
            <person name="Laing W."/>
            <person name="Kirk R."/>
            <person name="Chen X."/>
            <person name="Wood M."/>
            <person name="Montefiori M."/>
            <person name="Brummell D."/>
            <person name="Schwinn K."/>
            <person name="Catanach A."/>
            <person name="Fullerton C."/>
            <person name="Li D."/>
            <person name="Meiyalaghan S."/>
            <person name="Nieuwenhuizen N."/>
            <person name="Read N."/>
            <person name="Prakash R."/>
            <person name="Hunter D."/>
            <person name="Zhang H."/>
            <person name="Mckenzie M."/>
            <person name="Knabel M."/>
            <person name="Harris A."/>
            <person name="Allan A."/>
            <person name="Chen A."/>
            <person name="Janssen B."/>
            <person name="Plunkett B."/>
            <person name="Dwamena C."/>
            <person name="Voogd C."/>
            <person name="Leif D."/>
            <person name="Lafferty D."/>
            <person name="Souleyre E."/>
            <person name="Varkonyi-Gasic E."/>
            <person name="Gambi F."/>
            <person name="Hanley J."/>
            <person name="Yao J.-L."/>
            <person name="Cheung J."/>
            <person name="David K."/>
            <person name="Warren B."/>
            <person name="Marsh K."/>
            <person name="Snowden K."/>
            <person name="Lin-Wang K."/>
            <person name="Brian L."/>
            <person name="Martinez-Sanchez M."/>
            <person name="Wang M."/>
            <person name="Ileperuma N."/>
            <person name="Macnee N."/>
            <person name="Campin R."/>
            <person name="Mcatee P."/>
            <person name="Drummond R."/>
            <person name="Espley R."/>
            <person name="Ireland H."/>
            <person name="Wu R."/>
            <person name="Atkinson R."/>
            <person name="Karunairetnam S."/>
            <person name="Bulley S."/>
            <person name="Chunkath S."/>
            <person name="Hanley Z."/>
            <person name="Storey R."/>
            <person name="Thrimawithana A."/>
            <person name="Thomson S."/>
            <person name="David C."/>
            <person name="Testolin R."/>
        </authorList>
    </citation>
    <scope>NUCLEOTIDE SEQUENCE [LARGE SCALE GENOMIC DNA]</scope>
    <source>
        <strain evidence="4">cv. Red5</strain>
        <tissue evidence="3">Young leaf</tissue>
    </source>
</reference>
<comment type="caution">
    <text evidence="3">The sequence shown here is derived from an EMBL/GenBank/DDBJ whole genome shotgun (WGS) entry which is preliminary data.</text>
</comment>
<name>A0A2R6QHJ7_ACTCC</name>
<keyword evidence="4" id="KW-1185">Reference proteome</keyword>
<feature type="coiled-coil region" evidence="1">
    <location>
        <begin position="451"/>
        <end position="499"/>
    </location>
</feature>
<proteinExistence type="predicted"/>
<sequence>MPYKTEVGDFENSLASWVSEHLGETSMTDEVNCPPTPPGEKLFEIEIPSSRATELNIMTQNDLDRLWEVCFFPPGVRTRIPGNGEMILSVGVGEVAFYEAAFPIDLRCLYALLKGPRLESGWLYFKARPSKNILKGAPDNVKGWKKKFFFILGDDLEFHLSISREEGAVHVLRLWGAPGKRCNKVPAQSETEDKRFRGGGTIKGNIGGKTEGDIGDGAAEGDIEGEATASIGDTSKSSHSRDVPRPEVSSRDDLVEFIGIIGKEMRKILPHIPDLTLLRWSEGKVRDPIFDLAPNSSSSSFDSRLGSRLDSGLSPELKSDAMSKRIKLSRLAKVVAKKTATSSSKGVVISEGANVASAQPPVPREGSATKSVLGETLGPHASVMASAATAKKIFARVILPADKEKLEKLNFNQVVTKFLHVLGKVLPSPFAVVIFWRVPIIIVPESSEHEIVRAQNRAIELEGALAEASAKEKKVAGEVEAKNKEVAKLEVRVVELKNSQNLAKGRIITAFKESEDFQEAVMGSASSYFGDGFDFCKRQLWHHYPNLGINFDDIEMNQDFLAKEEAEVEKKERKAAEEREEKKAEVEEKN</sequence>
<feature type="region of interest" description="Disordered" evidence="2">
    <location>
        <begin position="229"/>
        <end position="248"/>
    </location>
</feature>
<feature type="compositionally biased region" description="Gly residues" evidence="2">
    <location>
        <begin position="198"/>
        <end position="209"/>
    </location>
</feature>
<feature type="coiled-coil region" evidence="1">
    <location>
        <begin position="561"/>
        <end position="589"/>
    </location>
</feature>
<dbReference type="Gramene" id="PSS08090">
    <property type="protein sequence ID" value="PSS08090"/>
    <property type="gene ID" value="CEY00_Acc18454"/>
</dbReference>
<gene>
    <name evidence="3" type="ORF">CEY00_Acc18454</name>
</gene>